<protein>
    <recommendedName>
        <fullName evidence="1">Erythromycin biosynthesis protein CIII-like C-terminal domain-containing protein</fullName>
    </recommendedName>
</protein>
<evidence type="ECO:0000313" key="2">
    <source>
        <dbReference type="EMBL" id="GFG82577.1"/>
    </source>
</evidence>
<evidence type="ECO:0000259" key="1">
    <source>
        <dbReference type="Pfam" id="PF06722"/>
    </source>
</evidence>
<dbReference type="CDD" id="cd03784">
    <property type="entry name" value="GT1_Gtf-like"/>
    <property type="match status" value="1"/>
</dbReference>
<dbReference type="Pfam" id="PF06722">
    <property type="entry name" value="EryCIII-like_C"/>
    <property type="match status" value="1"/>
</dbReference>
<organism evidence="2 3">
    <name type="scientific">Mycobacterium paragordonae</name>
    <dbReference type="NCBI Taxonomy" id="1389713"/>
    <lineage>
        <taxon>Bacteria</taxon>
        <taxon>Bacillati</taxon>
        <taxon>Actinomycetota</taxon>
        <taxon>Actinomycetes</taxon>
        <taxon>Mycobacteriales</taxon>
        <taxon>Mycobacteriaceae</taxon>
        <taxon>Mycobacterium</taxon>
    </lineage>
</organism>
<dbReference type="InterPro" id="IPR002213">
    <property type="entry name" value="UDP_glucos_trans"/>
</dbReference>
<dbReference type="Gene3D" id="3.40.50.2000">
    <property type="entry name" value="Glycogen Phosphorylase B"/>
    <property type="match status" value="2"/>
</dbReference>
<dbReference type="InterPro" id="IPR050426">
    <property type="entry name" value="Glycosyltransferase_28"/>
</dbReference>
<dbReference type="PANTHER" id="PTHR48050">
    <property type="entry name" value="STEROL 3-BETA-GLUCOSYLTRANSFERASE"/>
    <property type="match status" value="1"/>
</dbReference>
<dbReference type="Proteomes" id="UP000465240">
    <property type="component" value="Unassembled WGS sequence"/>
</dbReference>
<reference evidence="2 3" key="1">
    <citation type="journal article" date="2019" name="Emerg. Microbes Infect.">
        <title>Comprehensive subspecies identification of 175 nontuberculous mycobacteria species based on 7547 genomic profiles.</title>
        <authorList>
            <person name="Matsumoto Y."/>
            <person name="Kinjo T."/>
            <person name="Motooka D."/>
            <person name="Nabeya D."/>
            <person name="Jung N."/>
            <person name="Uechi K."/>
            <person name="Horii T."/>
            <person name="Iida T."/>
            <person name="Fujita J."/>
            <person name="Nakamura S."/>
        </authorList>
    </citation>
    <scope>NUCLEOTIDE SEQUENCE [LARGE SCALE GENOMIC DNA]</scope>
    <source>
        <strain evidence="2 3">JCM 18565</strain>
    </source>
</reference>
<feature type="domain" description="Erythromycin biosynthesis protein CIII-like C-terminal" evidence="1">
    <location>
        <begin position="216"/>
        <end position="346"/>
    </location>
</feature>
<name>A0ABQ1CE47_9MYCO</name>
<proteinExistence type="predicted"/>
<evidence type="ECO:0000313" key="3">
    <source>
        <dbReference type="Proteomes" id="UP000465240"/>
    </source>
</evidence>
<dbReference type="EMBL" id="BLKX01000001">
    <property type="protein sequence ID" value="GFG82577.1"/>
    <property type="molecule type" value="Genomic_DNA"/>
</dbReference>
<dbReference type="PANTHER" id="PTHR48050:SF13">
    <property type="entry name" value="STEROL 3-BETA-GLUCOSYLTRANSFERASE UGT80A2"/>
    <property type="match status" value="1"/>
</dbReference>
<comment type="caution">
    <text evidence="2">The sequence shown here is derived from an EMBL/GenBank/DDBJ whole genome shotgun (WGS) entry which is preliminary data.</text>
</comment>
<keyword evidence="3" id="KW-1185">Reference proteome</keyword>
<accession>A0ABQ1CE47</accession>
<dbReference type="InterPro" id="IPR010610">
    <property type="entry name" value="EryCIII-like_C"/>
</dbReference>
<gene>
    <name evidence="2" type="ORF">MPRG_58530</name>
</gene>
<dbReference type="SUPFAM" id="SSF53756">
    <property type="entry name" value="UDP-Glycosyltransferase/glycogen phosphorylase"/>
    <property type="match status" value="1"/>
</dbReference>
<sequence>MKVLFVVADGGGNIPPQLGVARALSDDGADVRFLGHRGVGRRVQDAGFPFETITLGTDFDPTRRHPIKGVMGGMFGVITDRRIGTEAVEAARRHGSDVVIVDMLMVGAIQEVAAAGIATVVFVHCFYRSVQDVAAGPIGWLLRLRGIPPLGAERNGALQLVAAREDLDPVRGAPPVRHLGVVWQGMPAASTRQPVPRVLISLSTCAYAGQRRMMQKILDAVGSLAVQATLTVGPAIDSSALRIPANVEVHTWLDHDQVLQTASVVVGHGGHSTAMRALSFGVPMVVLPASALVDQKRVGAALQQAGAGILLPKRSNAQRIRAAVSAVLTDPRYGRAAGRLGEEIRRRDGATSAVTAINEFVTNSISR</sequence>